<dbReference type="EMBL" id="AMZH03027892">
    <property type="protein sequence ID" value="RRT33953.1"/>
    <property type="molecule type" value="Genomic_DNA"/>
</dbReference>
<accession>A0A426X3A1</accession>
<dbReference type="AlphaFoldDB" id="A0A426X3A1"/>
<comment type="caution">
    <text evidence="2">The sequence shown here is derived from an EMBL/GenBank/DDBJ whole genome shotgun (WGS) entry which is preliminary data.</text>
</comment>
<sequence>MGPRMTPHFISNRNPGRSGKERDKRSGRDVEDYTATSQCTLAPTLIRAYRTDRCLLKTQTEMPPYSPSASAPLVRSLRLPSPSPLFPRTLPSSHLSRLRLPSFRRRLLLSVSTAVRAMASEGGEDHRLPRIASTIRVIPDFPKPGRPPILMLEGVSCDFFVRDPGFGADGLWV</sequence>
<feature type="compositionally biased region" description="Basic and acidic residues" evidence="1">
    <location>
        <begin position="18"/>
        <end position="31"/>
    </location>
</feature>
<evidence type="ECO:0000313" key="2">
    <source>
        <dbReference type="EMBL" id="RRT33953.1"/>
    </source>
</evidence>
<name>A0A426X3A1_ENSVE</name>
<protein>
    <submittedName>
        <fullName evidence="2">Uncharacterized protein</fullName>
    </submittedName>
</protein>
<gene>
    <name evidence="2" type="ORF">B296_00057678</name>
</gene>
<evidence type="ECO:0000313" key="3">
    <source>
        <dbReference type="Proteomes" id="UP000287651"/>
    </source>
</evidence>
<proteinExistence type="predicted"/>
<dbReference type="Proteomes" id="UP000287651">
    <property type="component" value="Unassembled WGS sequence"/>
</dbReference>
<organism evidence="2 3">
    <name type="scientific">Ensete ventricosum</name>
    <name type="common">Abyssinian banana</name>
    <name type="synonym">Musa ensete</name>
    <dbReference type="NCBI Taxonomy" id="4639"/>
    <lineage>
        <taxon>Eukaryota</taxon>
        <taxon>Viridiplantae</taxon>
        <taxon>Streptophyta</taxon>
        <taxon>Embryophyta</taxon>
        <taxon>Tracheophyta</taxon>
        <taxon>Spermatophyta</taxon>
        <taxon>Magnoliopsida</taxon>
        <taxon>Liliopsida</taxon>
        <taxon>Zingiberales</taxon>
        <taxon>Musaceae</taxon>
        <taxon>Ensete</taxon>
    </lineage>
</organism>
<evidence type="ECO:0000256" key="1">
    <source>
        <dbReference type="SAM" id="MobiDB-lite"/>
    </source>
</evidence>
<feature type="region of interest" description="Disordered" evidence="1">
    <location>
        <begin position="1"/>
        <end position="34"/>
    </location>
</feature>
<reference evidence="2 3" key="1">
    <citation type="journal article" date="2014" name="Agronomy (Basel)">
        <title>A Draft Genome Sequence for Ensete ventricosum, the Drought-Tolerant Tree Against Hunger.</title>
        <authorList>
            <person name="Harrison J."/>
            <person name="Moore K.A."/>
            <person name="Paszkiewicz K."/>
            <person name="Jones T."/>
            <person name="Grant M."/>
            <person name="Ambacheew D."/>
            <person name="Muzemil S."/>
            <person name="Studholme D.J."/>
        </authorList>
    </citation>
    <scope>NUCLEOTIDE SEQUENCE [LARGE SCALE GENOMIC DNA]</scope>
</reference>